<organism evidence="1 2">
    <name type="scientific">Taxus chinensis</name>
    <name type="common">Chinese yew</name>
    <name type="synonym">Taxus wallichiana var. chinensis</name>
    <dbReference type="NCBI Taxonomy" id="29808"/>
    <lineage>
        <taxon>Eukaryota</taxon>
        <taxon>Viridiplantae</taxon>
        <taxon>Streptophyta</taxon>
        <taxon>Embryophyta</taxon>
        <taxon>Tracheophyta</taxon>
        <taxon>Spermatophyta</taxon>
        <taxon>Pinopsida</taxon>
        <taxon>Pinidae</taxon>
        <taxon>Conifers II</taxon>
        <taxon>Cupressales</taxon>
        <taxon>Taxaceae</taxon>
        <taxon>Taxus</taxon>
    </lineage>
</organism>
<reference evidence="1 2" key="1">
    <citation type="journal article" date="2021" name="Nat. Plants">
        <title>The Taxus genome provides insights into paclitaxel biosynthesis.</title>
        <authorList>
            <person name="Xiong X."/>
            <person name="Gou J."/>
            <person name="Liao Q."/>
            <person name="Li Y."/>
            <person name="Zhou Q."/>
            <person name="Bi G."/>
            <person name="Li C."/>
            <person name="Du R."/>
            <person name="Wang X."/>
            <person name="Sun T."/>
            <person name="Guo L."/>
            <person name="Liang H."/>
            <person name="Lu P."/>
            <person name="Wu Y."/>
            <person name="Zhang Z."/>
            <person name="Ro D.K."/>
            <person name="Shang Y."/>
            <person name="Huang S."/>
            <person name="Yan J."/>
        </authorList>
    </citation>
    <scope>NUCLEOTIDE SEQUENCE [LARGE SCALE GENOMIC DNA]</scope>
    <source>
        <strain evidence="1">Ta-2019</strain>
    </source>
</reference>
<dbReference type="Proteomes" id="UP000824469">
    <property type="component" value="Unassembled WGS sequence"/>
</dbReference>
<name>A0AA38GDL3_TAXCH</name>
<accession>A0AA38GDL3</accession>
<protein>
    <submittedName>
        <fullName evidence="1">Uncharacterized protein</fullName>
    </submittedName>
</protein>
<dbReference type="EMBL" id="JAHRHJ020000004">
    <property type="protein sequence ID" value="KAH9319532.1"/>
    <property type="molecule type" value="Genomic_DNA"/>
</dbReference>
<sequence length="67" mass="7603">MILCNPEREDALNETLNLKVQKDDSIPTHIENVNPNTSEAWTVVSRKKKGVISPLKMQLRFKGKGLK</sequence>
<keyword evidence="2" id="KW-1185">Reference proteome</keyword>
<feature type="non-terminal residue" evidence="1">
    <location>
        <position position="67"/>
    </location>
</feature>
<dbReference type="AlphaFoldDB" id="A0AA38GDL3"/>
<comment type="caution">
    <text evidence="1">The sequence shown here is derived from an EMBL/GenBank/DDBJ whole genome shotgun (WGS) entry which is preliminary data.</text>
</comment>
<evidence type="ECO:0000313" key="2">
    <source>
        <dbReference type="Proteomes" id="UP000824469"/>
    </source>
</evidence>
<proteinExistence type="predicted"/>
<evidence type="ECO:0000313" key="1">
    <source>
        <dbReference type="EMBL" id="KAH9319532.1"/>
    </source>
</evidence>
<gene>
    <name evidence="1" type="ORF">KI387_021301</name>
</gene>